<accession>A0A841JM70</accession>
<protein>
    <submittedName>
        <fullName evidence="1">Uncharacterized protein</fullName>
    </submittedName>
</protein>
<evidence type="ECO:0000313" key="2">
    <source>
        <dbReference type="Proteomes" id="UP000538666"/>
    </source>
</evidence>
<dbReference type="EMBL" id="JACHEK010000001">
    <property type="protein sequence ID" value="MBB6142446.1"/>
    <property type="molecule type" value="Genomic_DNA"/>
</dbReference>
<keyword evidence="2" id="KW-1185">Reference proteome</keyword>
<gene>
    <name evidence="1" type="ORF">HNQ77_000384</name>
</gene>
<organism evidence="1 2">
    <name type="scientific">Silvibacterium bohemicum</name>
    <dbReference type="NCBI Taxonomy" id="1577686"/>
    <lineage>
        <taxon>Bacteria</taxon>
        <taxon>Pseudomonadati</taxon>
        <taxon>Acidobacteriota</taxon>
        <taxon>Terriglobia</taxon>
        <taxon>Terriglobales</taxon>
        <taxon>Acidobacteriaceae</taxon>
        <taxon>Silvibacterium</taxon>
    </lineage>
</organism>
<proteinExistence type="predicted"/>
<reference evidence="1 2" key="1">
    <citation type="submission" date="2020-08" db="EMBL/GenBank/DDBJ databases">
        <title>Genomic Encyclopedia of Type Strains, Phase IV (KMG-IV): sequencing the most valuable type-strain genomes for metagenomic binning, comparative biology and taxonomic classification.</title>
        <authorList>
            <person name="Goeker M."/>
        </authorList>
    </citation>
    <scope>NUCLEOTIDE SEQUENCE [LARGE SCALE GENOMIC DNA]</scope>
    <source>
        <strain evidence="1 2">DSM 103733</strain>
    </source>
</reference>
<dbReference type="AlphaFoldDB" id="A0A841JM70"/>
<comment type="caution">
    <text evidence="1">The sequence shown here is derived from an EMBL/GenBank/DDBJ whole genome shotgun (WGS) entry which is preliminary data.</text>
</comment>
<evidence type="ECO:0000313" key="1">
    <source>
        <dbReference type="EMBL" id="MBB6142446.1"/>
    </source>
</evidence>
<name>A0A841JM70_9BACT</name>
<sequence>MGTRRFSLRNLARYLGDVVHKTSPQFFFPLVVRVTVLYKAPDANPSRLLVAGGNR</sequence>
<dbReference type="Proteomes" id="UP000538666">
    <property type="component" value="Unassembled WGS sequence"/>
</dbReference>